<dbReference type="Gene3D" id="1.10.10.10">
    <property type="entry name" value="Winged helix-like DNA-binding domain superfamily/Winged helix DNA-binding domain"/>
    <property type="match status" value="1"/>
</dbReference>
<dbReference type="Gene3D" id="2.60.120.10">
    <property type="entry name" value="Jelly Rolls"/>
    <property type="match status" value="1"/>
</dbReference>
<dbReference type="CDD" id="cd00038">
    <property type="entry name" value="CAP_ED"/>
    <property type="match status" value="1"/>
</dbReference>
<dbReference type="OrthoDB" id="7584044at2"/>
<evidence type="ECO:0000313" key="5">
    <source>
        <dbReference type="EMBL" id="PAQ11128.1"/>
    </source>
</evidence>
<keyword evidence="3" id="KW-0804">Transcription</keyword>
<dbReference type="AlphaFoldDB" id="A0A271LVH3"/>
<dbReference type="InterPro" id="IPR036388">
    <property type="entry name" value="WH-like_DNA-bd_sf"/>
</dbReference>
<keyword evidence="2" id="KW-0238">DNA-binding</keyword>
<evidence type="ECO:0000256" key="3">
    <source>
        <dbReference type="ARBA" id="ARBA00023163"/>
    </source>
</evidence>
<feature type="domain" description="HTH crp-type" evidence="4">
    <location>
        <begin position="148"/>
        <end position="222"/>
    </location>
</feature>
<evidence type="ECO:0000259" key="4">
    <source>
        <dbReference type="PROSITE" id="PS51063"/>
    </source>
</evidence>
<evidence type="ECO:0000256" key="1">
    <source>
        <dbReference type="ARBA" id="ARBA00023015"/>
    </source>
</evidence>
<dbReference type="InterPro" id="IPR012318">
    <property type="entry name" value="HTH_CRP"/>
</dbReference>
<dbReference type="InterPro" id="IPR014710">
    <property type="entry name" value="RmlC-like_jellyroll"/>
</dbReference>
<dbReference type="Pfam" id="PF00027">
    <property type="entry name" value="cNMP_binding"/>
    <property type="match status" value="1"/>
</dbReference>
<reference evidence="5 6" key="1">
    <citation type="submission" date="2017-08" db="EMBL/GenBank/DDBJ databases">
        <title>Mesorhizobium wenxinae sp. nov., a novel rhizobial species isolated from root nodules of chickpea (Cicer arietinum L.).</title>
        <authorList>
            <person name="Zhang J."/>
        </authorList>
    </citation>
    <scope>NUCLEOTIDE SEQUENCE [LARGE SCALE GENOMIC DNA]</scope>
    <source>
        <strain evidence="5 6">SDW018</strain>
    </source>
</reference>
<organism evidence="5 6">
    <name type="scientific">Mesorhizobium temperatum</name>
    <dbReference type="NCBI Taxonomy" id="241416"/>
    <lineage>
        <taxon>Bacteria</taxon>
        <taxon>Pseudomonadati</taxon>
        <taxon>Pseudomonadota</taxon>
        <taxon>Alphaproteobacteria</taxon>
        <taxon>Hyphomicrobiales</taxon>
        <taxon>Phyllobacteriaceae</taxon>
        <taxon>Mesorhizobium</taxon>
    </lineage>
</organism>
<name>A0A271LVH3_9HYPH</name>
<keyword evidence="1" id="KW-0805">Transcription regulation</keyword>
<protein>
    <submittedName>
        <fullName evidence="5">Transcriptional regulator</fullName>
    </submittedName>
</protein>
<keyword evidence="6" id="KW-1185">Reference proteome</keyword>
<comment type="caution">
    <text evidence="5">The sequence shown here is derived from an EMBL/GenBank/DDBJ whole genome shotgun (WGS) entry which is preliminary data.</text>
</comment>
<dbReference type="SUPFAM" id="SSF51206">
    <property type="entry name" value="cAMP-binding domain-like"/>
    <property type="match status" value="1"/>
</dbReference>
<evidence type="ECO:0000313" key="6">
    <source>
        <dbReference type="Proteomes" id="UP000216442"/>
    </source>
</evidence>
<dbReference type="InterPro" id="IPR018490">
    <property type="entry name" value="cNMP-bd_dom_sf"/>
</dbReference>
<dbReference type="SUPFAM" id="SSF46785">
    <property type="entry name" value="Winged helix' DNA-binding domain"/>
    <property type="match status" value="1"/>
</dbReference>
<evidence type="ECO:0000256" key="2">
    <source>
        <dbReference type="ARBA" id="ARBA00023125"/>
    </source>
</evidence>
<dbReference type="InterPro" id="IPR000595">
    <property type="entry name" value="cNMP-bd_dom"/>
</dbReference>
<accession>A0A271LVH3</accession>
<dbReference type="PROSITE" id="PS51063">
    <property type="entry name" value="HTH_CRP_2"/>
    <property type="match status" value="1"/>
</dbReference>
<dbReference type="Pfam" id="PF13545">
    <property type="entry name" value="HTH_Crp_2"/>
    <property type="match status" value="1"/>
</dbReference>
<dbReference type="EMBL" id="NPKJ01000021">
    <property type="protein sequence ID" value="PAQ11128.1"/>
    <property type="molecule type" value="Genomic_DNA"/>
</dbReference>
<gene>
    <name evidence="5" type="ORF">CIT26_05920</name>
</gene>
<sequence length="236" mass="26063">MAAPVTETFRKIAARGGTLSKNDWGNNDFLGVTAKVYKPHSVIGRQDDDNVEIFIVKSGWAILYHGLPDGERQIIDTPLTGDIVGFRSVDGPRLASLASVTELTVYEISSRELVEAILSEGHLGNKIVRSLARLNAILAEHLMNTGRRNAMSRTAHFLLELEERLSMVGLSAHGRYECPLTQCDLADILGMTTVHVNRTLGELRKADLVSFKGGHVQVINRKKLVEIAGFDNEYLR</sequence>
<dbReference type="GO" id="GO:0006355">
    <property type="term" value="P:regulation of DNA-templated transcription"/>
    <property type="evidence" value="ECO:0007669"/>
    <property type="project" value="InterPro"/>
</dbReference>
<dbReference type="GO" id="GO:0003677">
    <property type="term" value="F:DNA binding"/>
    <property type="evidence" value="ECO:0007669"/>
    <property type="project" value="UniProtKB-KW"/>
</dbReference>
<dbReference type="SMART" id="SM00419">
    <property type="entry name" value="HTH_CRP"/>
    <property type="match status" value="1"/>
</dbReference>
<dbReference type="Proteomes" id="UP000216442">
    <property type="component" value="Unassembled WGS sequence"/>
</dbReference>
<dbReference type="InterPro" id="IPR036390">
    <property type="entry name" value="WH_DNA-bd_sf"/>
</dbReference>
<proteinExistence type="predicted"/>